<dbReference type="AlphaFoldDB" id="A0AAN4Z1S5"/>
<comment type="caution">
    <text evidence="1">The sequence shown here is derived from an EMBL/GenBank/DDBJ whole genome shotgun (WGS) entry which is preliminary data.</text>
</comment>
<accession>A0AAN4Z1S5</accession>
<evidence type="ECO:0000313" key="1">
    <source>
        <dbReference type="EMBL" id="GMR32947.1"/>
    </source>
</evidence>
<organism evidence="1 2">
    <name type="scientific">Pristionchus mayeri</name>
    <dbReference type="NCBI Taxonomy" id="1317129"/>
    <lineage>
        <taxon>Eukaryota</taxon>
        <taxon>Metazoa</taxon>
        <taxon>Ecdysozoa</taxon>
        <taxon>Nematoda</taxon>
        <taxon>Chromadorea</taxon>
        <taxon>Rhabditida</taxon>
        <taxon>Rhabditina</taxon>
        <taxon>Diplogasteromorpha</taxon>
        <taxon>Diplogasteroidea</taxon>
        <taxon>Neodiplogasteridae</taxon>
        <taxon>Pristionchus</taxon>
    </lineage>
</organism>
<dbReference type="Proteomes" id="UP001328107">
    <property type="component" value="Unassembled WGS sequence"/>
</dbReference>
<gene>
    <name evidence="1" type="ORF">PMAYCL1PPCAC_03142</name>
</gene>
<evidence type="ECO:0000313" key="2">
    <source>
        <dbReference type="Proteomes" id="UP001328107"/>
    </source>
</evidence>
<dbReference type="EMBL" id="BTRK01000001">
    <property type="protein sequence ID" value="GMR32947.1"/>
    <property type="molecule type" value="Genomic_DNA"/>
</dbReference>
<reference evidence="2" key="1">
    <citation type="submission" date="2022-10" db="EMBL/GenBank/DDBJ databases">
        <title>Genome assembly of Pristionchus species.</title>
        <authorList>
            <person name="Yoshida K."/>
            <person name="Sommer R.J."/>
        </authorList>
    </citation>
    <scope>NUCLEOTIDE SEQUENCE [LARGE SCALE GENOMIC DNA]</scope>
    <source>
        <strain evidence="2">RS5460</strain>
    </source>
</reference>
<name>A0AAN4Z1S5_9BILA</name>
<sequence>MVLWYSFRDMRAKRARMMEDRRILTQMFTKCCTINELVLCGLGRKTTRIIRGTLADIPVEQIVVVGRRFHEHAKNELLEMSRKHKFAGH</sequence>
<protein>
    <submittedName>
        <fullName evidence="1">Uncharacterized protein</fullName>
    </submittedName>
</protein>
<keyword evidence="2" id="KW-1185">Reference proteome</keyword>
<proteinExistence type="predicted"/>